<proteinExistence type="predicted"/>
<evidence type="ECO:0000313" key="1">
    <source>
        <dbReference type="EMBL" id="KAK0133776.1"/>
    </source>
</evidence>
<reference evidence="1" key="1">
    <citation type="journal article" date="2023" name="Front. Mar. Sci.">
        <title>A new Merluccius polli reference genome to investigate the effects of global change in West African waters.</title>
        <authorList>
            <person name="Mateo J.L."/>
            <person name="Blanco-Fernandez C."/>
            <person name="Garcia-Vazquez E."/>
            <person name="Machado-Schiaffino G."/>
        </authorList>
    </citation>
    <scope>NUCLEOTIDE SEQUENCE</scope>
    <source>
        <strain evidence="1">C29</strain>
        <tissue evidence="1">Fin</tissue>
    </source>
</reference>
<protein>
    <submittedName>
        <fullName evidence="1">Uncharacterized protein</fullName>
    </submittedName>
</protein>
<comment type="caution">
    <text evidence="1">The sequence shown here is derived from an EMBL/GenBank/DDBJ whole genome shotgun (WGS) entry which is preliminary data.</text>
</comment>
<accession>A0AA47NPW3</accession>
<dbReference type="AlphaFoldDB" id="A0AA47NPW3"/>
<gene>
    <name evidence="1" type="ORF">N1851_030699</name>
</gene>
<name>A0AA47NPW3_MERPO</name>
<evidence type="ECO:0000313" key="2">
    <source>
        <dbReference type="Proteomes" id="UP001174136"/>
    </source>
</evidence>
<organism evidence="1 2">
    <name type="scientific">Merluccius polli</name>
    <name type="common">Benguela hake</name>
    <name type="synonym">Merluccius cadenati</name>
    <dbReference type="NCBI Taxonomy" id="89951"/>
    <lineage>
        <taxon>Eukaryota</taxon>
        <taxon>Metazoa</taxon>
        <taxon>Chordata</taxon>
        <taxon>Craniata</taxon>
        <taxon>Vertebrata</taxon>
        <taxon>Euteleostomi</taxon>
        <taxon>Actinopterygii</taxon>
        <taxon>Neopterygii</taxon>
        <taxon>Teleostei</taxon>
        <taxon>Neoteleostei</taxon>
        <taxon>Acanthomorphata</taxon>
        <taxon>Zeiogadaria</taxon>
        <taxon>Gadariae</taxon>
        <taxon>Gadiformes</taxon>
        <taxon>Gadoidei</taxon>
        <taxon>Merlucciidae</taxon>
        <taxon>Merluccius</taxon>
    </lineage>
</organism>
<keyword evidence="2" id="KW-1185">Reference proteome</keyword>
<sequence>MEDADAGHVEMDDLKAPAHFYHKSPVQHQQLMRTGEYGVADALQDGSAKVWRSRRAAAAALRAGSHGL</sequence>
<dbReference type="Proteomes" id="UP001174136">
    <property type="component" value="Unassembled WGS sequence"/>
</dbReference>
<dbReference type="EMBL" id="JAOPHQ010005849">
    <property type="protein sequence ID" value="KAK0133776.1"/>
    <property type="molecule type" value="Genomic_DNA"/>
</dbReference>